<dbReference type="InterPro" id="IPR002347">
    <property type="entry name" value="SDR_fam"/>
</dbReference>
<evidence type="ECO:0000256" key="2">
    <source>
        <dbReference type="ARBA" id="ARBA00023002"/>
    </source>
</evidence>
<dbReference type="Pfam" id="PF00106">
    <property type="entry name" value="adh_short"/>
    <property type="match status" value="1"/>
</dbReference>
<dbReference type="SMART" id="SM00822">
    <property type="entry name" value="PKS_KR"/>
    <property type="match status" value="1"/>
</dbReference>
<dbReference type="EMBL" id="LAZR01006497">
    <property type="protein sequence ID" value="KKM91700.1"/>
    <property type="molecule type" value="Genomic_DNA"/>
</dbReference>
<dbReference type="PANTHER" id="PTHR44196">
    <property type="entry name" value="DEHYDROGENASE/REDUCTASE SDR FAMILY MEMBER 7B"/>
    <property type="match status" value="1"/>
</dbReference>
<organism evidence="4">
    <name type="scientific">marine sediment metagenome</name>
    <dbReference type="NCBI Taxonomy" id="412755"/>
    <lineage>
        <taxon>unclassified sequences</taxon>
        <taxon>metagenomes</taxon>
        <taxon>ecological metagenomes</taxon>
    </lineage>
</organism>
<dbReference type="GO" id="GO:0016020">
    <property type="term" value="C:membrane"/>
    <property type="evidence" value="ECO:0007669"/>
    <property type="project" value="TreeGrafter"/>
</dbReference>
<evidence type="ECO:0000313" key="4">
    <source>
        <dbReference type="EMBL" id="KKM91700.1"/>
    </source>
</evidence>
<dbReference type="GO" id="GO:0016491">
    <property type="term" value="F:oxidoreductase activity"/>
    <property type="evidence" value="ECO:0007669"/>
    <property type="project" value="UniProtKB-KW"/>
</dbReference>
<name>A0A0F9NS77_9ZZZZ</name>
<dbReference type="PANTHER" id="PTHR44196:SF1">
    <property type="entry name" value="DEHYDROGENASE_REDUCTASE SDR FAMILY MEMBER 7B"/>
    <property type="match status" value="1"/>
</dbReference>
<dbReference type="SUPFAM" id="SSF51735">
    <property type="entry name" value="NAD(P)-binding Rossmann-fold domains"/>
    <property type="match status" value="1"/>
</dbReference>
<evidence type="ECO:0000256" key="1">
    <source>
        <dbReference type="ARBA" id="ARBA00006484"/>
    </source>
</evidence>
<sequence length="264" mass="28953">MDLQDGKIVWITGASSGIGEALAYALNKQGCKLILSSRKKDALEKVQKQCAQPENVSIVPLDVSEFDTLSDKAVIALAAFGSIDVLINNAGISQRSLIIETKMEVYKRIMDVDFFGAVALSKAILPHFVKQQKGHFVTISSLMGKFSSPKRSGYCAAKHALHGFFDALRMEHQDDNIGVTMVCPGFVQTNVAKNSLQGDGSPKNEQSDSIANGIPVEVAAEKIIRAVERNKLEVYMGQKEVVGVYLKRFFPRLLHQIVSKRKVT</sequence>
<dbReference type="InterPro" id="IPR057326">
    <property type="entry name" value="KR_dom"/>
</dbReference>
<comment type="caution">
    <text evidence="4">The sequence shown here is derived from an EMBL/GenBank/DDBJ whole genome shotgun (WGS) entry which is preliminary data.</text>
</comment>
<dbReference type="CDD" id="cd05332">
    <property type="entry name" value="11beta-HSD1_like_SDR_c"/>
    <property type="match status" value="1"/>
</dbReference>
<dbReference type="InterPro" id="IPR020904">
    <property type="entry name" value="Sc_DH/Rdtase_CS"/>
</dbReference>
<dbReference type="InterPro" id="IPR036291">
    <property type="entry name" value="NAD(P)-bd_dom_sf"/>
</dbReference>
<proteinExistence type="inferred from homology"/>
<feature type="domain" description="Ketoreductase" evidence="3">
    <location>
        <begin position="7"/>
        <end position="190"/>
    </location>
</feature>
<dbReference type="PROSITE" id="PS00061">
    <property type="entry name" value="ADH_SHORT"/>
    <property type="match status" value="1"/>
</dbReference>
<dbReference type="PRINTS" id="PR00080">
    <property type="entry name" value="SDRFAMILY"/>
</dbReference>
<keyword evidence="2" id="KW-0560">Oxidoreductase</keyword>
<accession>A0A0F9NS77</accession>
<dbReference type="NCBIfam" id="NF004825">
    <property type="entry name" value="PRK06181.1"/>
    <property type="match status" value="1"/>
</dbReference>
<evidence type="ECO:0000259" key="3">
    <source>
        <dbReference type="SMART" id="SM00822"/>
    </source>
</evidence>
<protein>
    <recommendedName>
        <fullName evidence="3">Ketoreductase domain-containing protein</fullName>
    </recommendedName>
</protein>
<gene>
    <name evidence="4" type="ORF">LCGC14_1225920</name>
</gene>
<dbReference type="PRINTS" id="PR00081">
    <property type="entry name" value="GDHRDH"/>
</dbReference>
<dbReference type="AlphaFoldDB" id="A0A0F9NS77"/>
<comment type="similarity">
    <text evidence="1">Belongs to the short-chain dehydrogenases/reductases (SDR) family.</text>
</comment>
<dbReference type="Gene3D" id="3.40.50.720">
    <property type="entry name" value="NAD(P)-binding Rossmann-like Domain"/>
    <property type="match status" value="1"/>
</dbReference>
<reference evidence="4" key="1">
    <citation type="journal article" date="2015" name="Nature">
        <title>Complex archaea that bridge the gap between prokaryotes and eukaryotes.</title>
        <authorList>
            <person name="Spang A."/>
            <person name="Saw J.H."/>
            <person name="Jorgensen S.L."/>
            <person name="Zaremba-Niedzwiedzka K."/>
            <person name="Martijn J."/>
            <person name="Lind A.E."/>
            <person name="van Eijk R."/>
            <person name="Schleper C."/>
            <person name="Guy L."/>
            <person name="Ettema T.J."/>
        </authorList>
    </citation>
    <scope>NUCLEOTIDE SEQUENCE</scope>
</reference>